<evidence type="ECO:0000256" key="4">
    <source>
        <dbReference type="ARBA" id="ARBA00022676"/>
    </source>
</evidence>
<proteinExistence type="inferred from homology"/>
<dbReference type="InterPro" id="IPR029044">
    <property type="entry name" value="Nucleotide-diphossugar_trans"/>
</dbReference>
<evidence type="ECO:0000313" key="14">
    <source>
        <dbReference type="Proteomes" id="UP000281553"/>
    </source>
</evidence>
<dbReference type="InterPro" id="IPR027791">
    <property type="entry name" value="Galactosyl_T_C"/>
</dbReference>
<dbReference type="Gene3D" id="3.90.550.10">
    <property type="entry name" value="Spore Coat Polysaccharide Biosynthesis Protein SpsA, Chain A"/>
    <property type="match status" value="1"/>
</dbReference>
<protein>
    <recommendedName>
        <fullName evidence="15">Galactosyltransferase C-terminal domain-containing protein</fullName>
    </recommendedName>
</protein>
<keyword evidence="5" id="KW-0808">Transferase</keyword>
<evidence type="ECO:0000256" key="9">
    <source>
        <dbReference type="ARBA" id="ARBA00023136"/>
    </source>
</evidence>
<sequence length="239" mass="28365">MEPQLFDRLALKWGEPLGRTLWTDVDNFTDVAYKLEYLASDESQPARVVWTPVNCHQPEAVAIIIPFRNRFVNLSVFANHMHPFLRHQHRRYTIYVIDQVKPEIFNRAALLNIGFREAIKAANYSCFIFHDVDLLPEDDRMIYGCEDRPLHMSATIDKFNYSLFYKTSFGGAVALTRTHFEKTRGYANTYFGWGCEDDDMYRRLKFSNQTMMRRNFTFARYKMMKHPRDDGNEENPQRY</sequence>
<dbReference type="SUPFAM" id="SSF53448">
    <property type="entry name" value="Nucleotide-diphospho-sugar transferases"/>
    <property type="match status" value="1"/>
</dbReference>
<dbReference type="AlphaFoldDB" id="A0A3P7KZH9"/>
<evidence type="ECO:0000256" key="3">
    <source>
        <dbReference type="ARBA" id="ARBA00005735"/>
    </source>
</evidence>
<dbReference type="OrthoDB" id="10016069at2759"/>
<dbReference type="GO" id="GO:0005794">
    <property type="term" value="C:Golgi apparatus"/>
    <property type="evidence" value="ECO:0007669"/>
    <property type="project" value="TreeGrafter"/>
</dbReference>
<dbReference type="PANTHER" id="PTHR19300">
    <property type="entry name" value="BETA-1,4-GALACTOSYLTRANSFERASE"/>
    <property type="match status" value="1"/>
</dbReference>
<dbReference type="Proteomes" id="UP000281553">
    <property type="component" value="Unassembled WGS sequence"/>
</dbReference>
<keyword evidence="6" id="KW-0812">Transmembrane</keyword>
<keyword evidence="4" id="KW-0328">Glycosyltransferase</keyword>
<keyword evidence="8" id="KW-1133">Transmembrane helix</keyword>
<evidence type="ECO:0000256" key="5">
    <source>
        <dbReference type="ARBA" id="ARBA00022679"/>
    </source>
</evidence>
<comment type="similarity">
    <text evidence="3">Belongs to the glycosyltransferase 7 family.</text>
</comment>
<dbReference type="UniPathway" id="UPA00378"/>
<feature type="domain" description="Galactosyltransferase N-terminal" evidence="12">
    <location>
        <begin position="48"/>
        <end position="146"/>
    </location>
</feature>
<comment type="pathway">
    <text evidence="2">Protein modification; protein glycosylation.</text>
</comment>
<name>A0A3P7KZH9_DIBLA</name>
<dbReference type="GO" id="GO:0005975">
    <property type="term" value="P:carbohydrate metabolic process"/>
    <property type="evidence" value="ECO:0007669"/>
    <property type="project" value="InterPro"/>
</dbReference>
<evidence type="ECO:0000256" key="6">
    <source>
        <dbReference type="ARBA" id="ARBA00022692"/>
    </source>
</evidence>
<evidence type="ECO:0000256" key="8">
    <source>
        <dbReference type="ARBA" id="ARBA00022989"/>
    </source>
</evidence>
<evidence type="ECO:0000256" key="7">
    <source>
        <dbReference type="ARBA" id="ARBA00022968"/>
    </source>
</evidence>
<keyword evidence="9" id="KW-0472">Membrane</keyword>
<dbReference type="InterPro" id="IPR027995">
    <property type="entry name" value="Galactosyl_T_N"/>
</dbReference>
<comment type="subcellular location">
    <subcellularLocation>
        <location evidence="1">Membrane</location>
        <topology evidence="1">Single-pass type II membrane protein</topology>
    </subcellularLocation>
</comment>
<evidence type="ECO:0000313" key="13">
    <source>
        <dbReference type="EMBL" id="VDN09904.1"/>
    </source>
</evidence>
<dbReference type="GO" id="GO:0008378">
    <property type="term" value="F:galactosyltransferase activity"/>
    <property type="evidence" value="ECO:0007669"/>
    <property type="project" value="TreeGrafter"/>
</dbReference>
<evidence type="ECO:0000259" key="12">
    <source>
        <dbReference type="Pfam" id="PF13733"/>
    </source>
</evidence>
<organism evidence="13 14">
    <name type="scientific">Dibothriocephalus latus</name>
    <name type="common">Fish tapeworm</name>
    <name type="synonym">Diphyllobothrium latum</name>
    <dbReference type="NCBI Taxonomy" id="60516"/>
    <lineage>
        <taxon>Eukaryota</taxon>
        <taxon>Metazoa</taxon>
        <taxon>Spiralia</taxon>
        <taxon>Lophotrochozoa</taxon>
        <taxon>Platyhelminthes</taxon>
        <taxon>Cestoda</taxon>
        <taxon>Eucestoda</taxon>
        <taxon>Diphyllobothriidea</taxon>
        <taxon>Diphyllobothriidae</taxon>
        <taxon>Dibothriocephalus</taxon>
    </lineage>
</organism>
<dbReference type="EMBL" id="UYRU01048033">
    <property type="protein sequence ID" value="VDN09904.1"/>
    <property type="molecule type" value="Genomic_DNA"/>
</dbReference>
<keyword evidence="10" id="KW-0325">Glycoprotein</keyword>
<keyword evidence="7" id="KW-0735">Signal-anchor</keyword>
<evidence type="ECO:0000259" key="11">
    <source>
        <dbReference type="Pfam" id="PF02709"/>
    </source>
</evidence>
<evidence type="ECO:0000256" key="1">
    <source>
        <dbReference type="ARBA" id="ARBA00004606"/>
    </source>
</evidence>
<evidence type="ECO:0008006" key="15">
    <source>
        <dbReference type="Google" id="ProtNLM"/>
    </source>
</evidence>
<evidence type="ECO:0000256" key="2">
    <source>
        <dbReference type="ARBA" id="ARBA00004922"/>
    </source>
</evidence>
<reference evidence="13 14" key="1">
    <citation type="submission" date="2018-11" db="EMBL/GenBank/DDBJ databases">
        <authorList>
            <consortium name="Pathogen Informatics"/>
        </authorList>
    </citation>
    <scope>NUCLEOTIDE SEQUENCE [LARGE SCALE GENOMIC DNA]</scope>
</reference>
<dbReference type="InterPro" id="IPR003859">
    <property type="entry name" value="Galactosyl_T"/>
</dbReference>
<dbReference type="Pfam" id="PF02709">
    <property type="entry name" value="Glyco_transf_7C"/>
    <property type="match status" value="1"/>
</dbReference>
<accession>A0A3P7KZH9</accession>
<dbReference type="Pfam" id="PF13733">
    <property type="entry name" value="Glyco_transf_7N"/>
    <property type="match status" value="1"/>
</dbReference>
<feature type="domain" description="Galactosyltransferase C-terminal" evidence="11">
    <location>
        <begin position="151"/>
        <end position="226"/>
    </location>
</feature>
<dbReference type="PRINTS" id="PR02050">
    <property type="entry name" value="B14GALTRFASE"/>
</dbReference>
<gene>
    <name evidence="13" type="ORF">DILT_LOCUS5735</name>
</gene>
<evidence type="ECO:0000256" key="10">
    <source>
        <dbReference type="ARBA" id="ARBA00023180"/>
    </source>
</evidence>
<dbReference type="GO" id="GO:0016020">
    <property type="term" value="C:membrane"/>
    <property type="evidence" value="ECO:0007669"/>
    <property type="project" value="UniProtKB-SubCell"/>
</dbReference>
<keyword evidence="14" id="KW-1185">Reference proteome</keyword>
<dbReference type="PANTHER" id="PTHR19300:SF57">
    <property type="entry name" value="BETA-1,4-N-ACETYLGALACTOSAMINYLTRANSFERASE"/>
    <property type="match status" value="1"/>
</dbReference>